<keyword evidence="5" id="KW-1185">Reference proteome</keyword>
<dbReference type="RefSeq" id="WP_083690589.1">
    <property type="nucleotide sequence ID" value="NZ_FTOB01000013.1"/>
</dbReference>
<feature type="domain" description="Glycosyl hydrolase family 95 catalytic" evidence="3">
    <location>
        <begin position="329"/>
        <end position="740"/>
    </location>
</feature>
<dbReference type="InterPro" id="IPR012341">
    <property type="entry name" value="6hp_glycosidase-like_sf"/>
</dbReference>
<feature type="domain" description="Alpha fucosidase A-like C-terminal" evidence="2">
    <location>
        <begin position="742"/>
        <end position="808"/>
    </location>
</feature>
<dbReference type="Pfam" id="PF14498">
    <property type="entry name" value="Glyco_hyd_65N_2"/>
    <property type="match status" value="1"/>
</dbReference>
<dbReference type="Pfam" id="PF21307">
    <property type="entry name" value="Glyco_hydro_95_C"/>
    <property type="match status" value="1"/>
</dbReference>
<evidence type="ECO:0000259" key="3">
    <source>
        <dbReference type="Pfam" id="PF22124"/>
    </source>
</evidence>
<evidence type="ECO:0000313" key="4">
    <source>
        <dbReference type="EMBL" id="SIT13864.1"/>
    </source>
</evidence>
<gene>
    <name evidence="4" type="ORF">SAMN05421766_11315</name>
</gene>
<name>A0ABY1L1Y8_9FLAO</name>
<evidence type="ECO:0000259" key="2">
    <source>
        <dbReference type="Pfam" id="PF21307"/>
    </source>
</evidence>
<dbReference type="InterPro" id="IPR027414">
    <property type="entry name" value="GH95_N_dom"/>
</dbReference>
<evidence type="ECO:0000259" key="1">
    <source>
        <dbReference type="Pfam" id="PF14498"/>
    </source>
</evidence>
<dbReference type="Pfam" id="PF22124">
    <property type="entry name" value="Glyco_hydro_95_cat"/>
    <property type="match status" value="1"/>
</dbReference>
<dbReference type="PIRSF" id="PIRSF007663">
    <property type="entry name" value="UCP007663"/>
    <property type="match status" value="1"/>
</dbReference>
<dbReference type="InterPro" id="IPR054363">
    <property type="entry name" value="GH95_cat"/>
</dbReference>
<feature type="domain" description="Glycosyl hydrolase family 95 N-terminal" evidence="1">
    <location>
        <begin position="27"/>
        <end position="301"/>
    </location>
</feature>
<evidence type="ECO:0000313" key="5">
    <source>
        <dbReference type="Proteomes" id="UP000185728"/>
    </source>
</evidence>
<organism evidence="4 5">
    <name type="scientific">Zobellia uliginosa</name>
    <dbReference type="NCBI Taxonomy" id="143224"/>
    <lineage>
        <taxon>Bacteria</taxon>
        <taxon>Pseudomonadati</taxon>
        <taxon>Bacteroidota</taxon>
        <taxon>Flavobacteriia</taxon>
        <taxon>Flavobacteriales</taxon>
        <taxon>Flavobacteriaceae</taxon>
        <taxon>Zobellia</taxon>
    </lineage>
</organism>
<dbReference type="Gene3D" id="1.50.10.10">
    <property type="match status" value="1"/>
</dbReference>
<dbReference type="InterPro" id="IPR008928">
    <property type="entry name" value="6-hairpin_glycosidase_sf"/>
</dbReference>
<dbReference type="InterPro" id="IPR016518">
    <property type="entry name" value="Alpha-L-fucosidase"/>
</dbReference>
<accession>A0ABY1L1Y8</accession>
<comment type="caution">
    <text evidence="4">The sequence shown here is derived from an EMBL/GenBank/DDBJ whole genome shotgun (WGS) entry which is preliminary data.</text>
</comment>
<protein>
    <submittedName>
        <fullName evidence="4">Alpha-L-fucosidase 2</fullName>
    </submittedName>
</protein>
<dbReference type="SUPFAM" id="SSF48208">
    <property type="entry name" value="Six-hairpin glycosidases"/>
    <property type="match status" value="1"/>
</dbReference>
<dbReference type="PANTHER" id="PTHR31084:SF0">
    <property type="entry name" value="ALPHA-L-FUCOSIDASE 2"/>
    <property type="match status" value="1"/>
</dbReference>
<reference evidence="4 5" key="1">
    <citation type="submission" date="2017-01" db="EMBL/GenBank/DDBJ databases">
        <authorList>
            <person name="Varghese N."/>
            <person name="Submissions S."/>
        </authorList>
    </citation>
    <scope>NUCLEOTIDE SEQUENCE [LARGE SCALE GENOMIC DNA]</scope>
    <source>
        <strain evidence="4 5">DSM 2061</strain>
    </source>
</reference>
<dbReference type="PANTHER" id="PTHR31084">
    <property type="entry name" value="ALPHA-L-FUCOSIDASE 2"/>
    <property type="match status" value="1"/>
</dbReference>
<sequence length="866" mass="99105">MNRTIGAIVFLLFVSTTYGQTNGTNVLQYDKPAEVWTEALPIGNGYMGGMIFGNPFKEHIQLNESTLYSGDPNRKYENFNIREDYNKIISLFEEGKYAEGQEMVQKKWLGKAQDLYQPMSDLWIEMDHKGKVSNYKRVLDISKAVHHVSYTIGKTHYDREILASHPDHIFAIRLSADGPNKMSGTVSLSTIHEPTMEIGGEGRTMFLNAQVPGFGLRRTLDHVEKYGDEHKYPEIYNPDRTRKPIAKQILYHDEVDGLGMYFQTRLKLSHTGGEVFYENGKLKFVNVSEITIVLTAATSFTSFDESPTSKELAYKKAILQLENVKQFDYETIKERHISDYTSLFDRVDLNINKIGKRSQRPTDERIQHYKEGGDENLVSLFFQYGRYLMIAGSRPGGQPLNLQGIWNDQLIPPWASGYTMNINMEMNYWPAEVTNLSECHEPFFDSIKELAENGRKTAWTMYGNHGWVANHNMTIWRNSGPVDSCPCSFWPMASGWLTSHFWEHYLFTGNKKFLLEEVYPLLKGTVLFYKDWLVPNKEGYLVTPVGHSPEQSFLYGNGKSSTMSQGPTMDMALIKESFERYLQTVDILGIEDIELRKEIIDKQNKLLPYQIGKHGQLQEWQFDFEDKDIHHRHISHLYPFHPGNQITPTSNPELTRAVKQVLIRRGDKATGWSMGWKVNMWARLYDGDKSLKIMSSLINLVKENDPKFKGSGSYPNMFDAHPPFQIDGNFGATAGIAEMLLQSHDGFVHLLPALPTKWKEGSVRGLKARGDFEVDITWKRNQLKEATIKVSKKGTLPIRSAVPLHISGGTLSKESKPNYLLQPLKPRKHLDHKEIALPQIDVPDFYEYLIEVKPGDTCHITRSGRS</sequence>
<dbReference type="EMBL" id="FTOB01000013">
    <property type="protein sequence ID" value="SIT13864.1"/>
    <property type="molecule type" value="Genomic_DNA"/>
</dbReference>
<dbReference type="InterPro" id="IPR049053">
    <property type="entry name" value="AFCA-like_C"/>
</dbReference>
<dbReference type="Proteomes" id="UP000185728">
    <property type="component" value="Unassembled WGS sequence"/>
</dbReference>
<proteinExistence type="predicted"/>